<keyword evidence="2" id="KW-1185">Reference proteome</keyword>
<dbReference type="AlphaFoldDB" id="A0A420WX44"/>
<evidence type="ECO:0000313" key="2">
    <source>
        <dbReference type="Proteomes" id="UP000281975"/>
    </source>
</evidence>
<gene>
    <name evidence="1" type="ORF">C7446_1505</name>
</gene>
<reference evidence="1 2" key="1">
    <citation type="submission" date="2018-10" db="EMBL/GenBank/DDBJ databases">
        <title>Genomic Encyclopedia of Type Strains, Phase IV (KMG-IV): sequencing the most valuable type-strain genomes for metagenomic binning, comparative biology and taxonomic classification.</title>
        <authorList>
            <person name="Goeker M."/>
        </authorList>
    </citation>
    <scope>NUCLEOTIDE SEQUENCE [LARGE SCALE GENOMIC DNA]</scope>
    <source>
        <strain evidence="1 2">DSM 23229</strain>
    </source>
</reference>
<dbReference type="EMBL" id="RBIN01000004">
    <property type="protein sequence ID" value="RKR04300.1"/>
    <property type="molecule type" value="Genomic_DNA"/>
</dbReference>
<sequence length="151" mass="17224">MKKWLRYWHDRRRGTGRGADVHGVIICGIEAVHHRLQQRLAGETRLRLEALVSDAPWQHGTRIAGVRVCYPGEVPALIERTGARALVYCRETDPAMFDGASMRLLKRSPVALLALDPDEEDDPADRLLRCLEHEFGHIDERAGGRRLRDQR</sequence>
<dbReference type="Proteomes" id="UP000281975">
    <property type="component" value="Unassembled WGS sequence"/>
</dbReference>
<protein>
    <submittedName>
        <fullName evidence="1">Uncharacterized protein</fullName>
    </submittedName>
</protein>
<accession>A0A420WX44</accession>
<organism evidence="1 2">
    <name type="scientific">Kushneria sinocarnis</name>
    <dbReference type="NCBI Taxonomy" id="595502"/>
    <lineage>
        <taxon>Bacteria</taxon>
        <taxon>Pseudomonadati</taxon>
        <taxon>Pseudomonadota</taxon>
        <taxon>Gammaproteobacteria</taxon>
        <taxon>Oceanospirillales</taxon>
        <taxon>Halomonadaceae</taxon>
        <taxon>Kushneria</taxon>
    </lineage>
</organism>
<proteinExistence type="predicted"/>
<evidence type="ECO:0000313" key="1">
    <source>
        <dbReference type="EMBL" id="RKR04300.1"/>
    </source>
</evidence>
<name>A0A420WX44_9GAMM</name>
<comment type="caution">
    <text evidence="1">The sequence shown here is derived from an EMBL/GenBank/DDBJ whole genome shotgun (WGS) entry which is preliminary data.</text>
</comment>